<gene>
    <name evidence="5" type="ORF">HYC85_012105</name>
</gene>
<dbReference type="Gene3D" id="1.10.600.10">
    <property type="entry name" value="Farnesyl Diphosphate Synthase"/>
    <property type="match status" value="1"/>
</dbReference>
<dbReference type="InterPro" id="IPR005630">
    <property type="entry name" value="Terpene_synthase_metal-bd"/>
</dbReference>
<keyword evidence="2" id="KW-0479">Metal-binding</keyword>
<dbReference type="AlphaFoldDB" id="A0A7J7HAZ6"/>
<evidence type="ECO:0000256" key="1">
    <source>
        <dbReference type="ARBA" id="ARBA00001946"/>
    </source>
</evidence>
<evidence type="ECO:0000256" key="3">
    <source>
        <dbReference type="ARBA" id="ARBA00022842"/>
    </source>
</evidence>
<dbReference type="InterPro" id="IPR050148">
    <property type="entry name" value="Terpene_synthase-like"/>
</dbReference>
<dbReference type="Pfam" id="PF03936">
    <property type="entry name" value="Terpene_synth_C"/>
    <property type="match status" value="1"/>
</dbReference>
<dbReference type="GO" id="GO:0010333">
    <property type="term" value="F:terpene synthase activity"/>
    <property type="evidence" value="ECO:0007669"/>
    <property type="project" value="InterPro"/>
</dbReference>
<protein>
    <recommendedName>
        <fullName evidence="4">Terpene synthase metal-binding domain-containing protein</fullName>
    </recommendedName>
</protein>
<evidence type="ECO:0000313" key="5">
    <source>
        <dbReference type="EMBL" id="KAF5950112.1"/>
    </source>
</evidence>
<comment type="caution">
    <text evidence="5">The sequence shown here is derived from an EMBL/GenBank/DDBJ whole genome shotgun (WGS) entry which is preliminary data.</text>
</comment>
<reference evidence="5 6" key="2">
    <citation type="submission" date="2020-07" db="EMBL/GenBank/DDBJ databases">
        <title>Genome assembly of wild tea tree DASZ reveals pedigree and selection history of tea varieties.</title>
        <authorList>
            <person name="Zhang W."/>
        </authorList>
    </citation>
    <scope>NUCLEOTIDE SEQUENCE [LARGE SCALE GENOMIC DNA]</scope>
    <source>
        <strain evidence="6">cv. G240</strain>
        <tissue evidence="5">Leaf</tissue>
    </source>
</reference>
<sequence>MAKTKAKDNSNSSTISQTDNCCLQSNIFLPKGANEGNALITTIDDVYDVYGSLDELELFTAAVERWDTNVVETLRDYMKLCFLALYNTVNEMAYDVLKQHGVNIIPYLTKVENPPYVPASPRQRPLQRSPRCLVSRSEQGDYNLGTYSDLLRQALLKSGLAQLESN</sequence>
<evidence type="ECO:0000256" key="2">
    <source>
        <dbReference type="ARBA" id="ARBA00022723"/>
    </source>
</evidence>
<keyword evidence="6" id="KW-1185">Reference proteome</keyword>
<organism evidence="5 6">
    <name type="scientific">Camellia sinensis</name>
    <name type="common">Tea plant</name>
    <name type="synonym">Thea sinensis</name>
    <dbReference type="NCBI Taxonomy" id="4442"/>
    <lineage>
        <taxon>Eukaryota</taxon>
        <taxon>Viridiplantae</taxon>
        <taxon>Streptophyta</taxon>
        <taxon>Embryophyta</taxon>
        <taxon>Tracheophyta</taxon>
        <taxon>Spermatophyta</taxon>
        <taxon>Magnoliopsida</taxon>
        <taxon>eudicotyledons</taxon>
        <taxon>Gunneridae</taxon>
        <taxon>Pentapetalae</taxon>
        <taxon>asterids</taxon>
        <taxon>Ericales</taxon>
        <taxon>Theaceae</taxon>
        <taxon>Camellia</taxon>
    </lineage>
</organism>
<evidence type="ECO:0000313" key="6">
    <source>
        <dbReference type="Proteomes" id="UP000593564"/>
    </source>
</evidence>
<dbReference type="GO" id="GO:0016114">
    <property type="term" value="P:terpenoid biosynthetic process"/>
    <property type="evidence" value="ECO:0007669"/>
    <property type="project" value="InterPro"/>
</dbReference>
<dbReference type="PANTHER" id="PTHR31225:SF252">
    <property type="entry name" value="TERPENE SYNTHASE 12-RELATED"/>
    <property type="match status" value="1"/>
</dbReference>
<evidence type="ECO:0000259" key="4">
    <source>
        <dbReference type="Pfam" id="PF03936"/>
    </source>
</evidence>
<keyword evidence="3" id="KW-0460">Magnesium</keyword>
<dbReference type="EMBL" id="JACBKZ010000005">
    <property type="protein sequence ID" value="KAF5950112.1"/>
    <property type="molecule type" value="Genomic_DNA"/>
</dbReference>
<dbReference type="InterPro" id="IPR008949">
    <property type="entry name" value="Isoprenoid_synthase_dom_sf"/>
</dbReference>
<reference evidence="6" key="1">
    <citation type="journal article" date="2020" name="Nat. Commun.">
        <title>Genome assembly of wild tea tree DASZ reveals pedigree and selection history of tea varieties.</title>
        <authorList>
            <person name="Zhang W."/>
            <person name="Zhang Y."/>
            <person name="Qiu H."/>
            <person name="Guo Y."/>
            <person name="Wan H."/>
            <person name="Zhang X."/>
            <person name="Scossa F."/>
            <person name="Alseekh S."/>
            <person name="Zhang Q."/>
            <person name="Wang P."/>
            <person name="Xu L."/>
            <person name="Schmidt M.H."/>
            <person name="Jia X."/>
            <person name="Li D."/>
            <person name="Zhu A."/>
            <person name="Guo F."/>
            <person name="Chen W."/>
            <person name="Ni D."/>
            <person name="Usadel B."/>
            <person name="Fernie A.R."/>
            <person name="Wen W."/>
        </authorList>
    </citation>
    <scope>NUCLEOTIDE SEQUENCE [LARGE SCALE GENOMIC DNA]</scope>
    <source>
        <strain evidence="6">cv. G240</strain>
    </source>
</reference>
<proteinExistence type="predicted"/>
<accession>A0A7J7HAZ6</accession>
<comment type="cofactor">
    <cofactor evidence="1">
        <name>Mg(2+)</name>
        <dbReference type="ChEBI" id="CHEBI:18420"/>
    </cofactor>
</comment>
<feature type="domain" description="Terpene synthase metal-binding" evidence="4">
    <location>
        <begin position="38"/>
        <end position="110"/>
    </location>
</feature>
<name>A0A7J7HAZ6_CAMSI</name>
<dbReference type="GO" id="GO:0000287">
    <property type="term" value="F:magnesium ion binding"/>
    <property type="evidence" value="ECO:0007669"/>
    <property type="project" value="InterPro"/>
</dbReference>
<dbReference type="Proteomes" id="UP000593564">
    <property type="component" value="Unassembled WGS sequence"/>
</dbReference>
<dbReference type="PANTHER" id="PTHR31225">
    <property type="entry name" value="OS04G0344100 PROTEIN-RELATED"/>
    <property type="match status" value="1"/>
</dbReference>
<dbReference type="SUPFAM" id="SSF48576">
    <property type="entry name" value="Terpenoid synthases"/>
    <property type="match status" value="1"/>
</dbReference>